<evidence type="ECO:0000313" key="14">
    <source>
        <dbReference type="Proteomes" id="UP001500791"/>
    </source>
</evidence>
<dbReference type="InterPro" id="IPR000595">
    <property type="entry name" value="cNMP-bd_dom"/>
</dbReference>
<evidence type="ECO:0000256" key="3">
    <source>
        <dbReference type="ARBA" id="ARBA00022692"/>
    </source>
</evidence>
<evidence type="ECO:0000256" key="1">
    <source>
        <dbReference type="ARBA" id="ARBA00004370"/>
    </source>
</evidence>
<dbReference type="InterPro" id="IPR014710">
    <property type="entry name" value="RmlC-like_jellyroll"/>
</dbReference>
<dbReference type="RefSeq" id="WP_167177009.1">
    <property type="nucleotide sequence ID" value="NZ_BAAAEJ010000007.1"/>
</dbReference>
<dbReference type="PROSITE" id="PS51635">
    <property type="entry name" value="PNPLA"/>
    <property type="match status" value="1"/>
</dbReference>
<feature type="domain" description="Cyclic nucleotide-binding" evidence="11">
    <location>
        <begin position="25"/>
        <end position="137"/>
    </location>
</feature>
<protein>
    <submittedName>
        <fullName evidence="13">Patatin-like phospholipase family protein</fullName>
    </submittedName>
</protein>
<comment type="caution">
    <text evidence="9">Lacks conserved residue(s) required for the propagation of feature annotation.</text>
</comment>
<dbReference type="CDD" id="cd07205">
    <property type="entry name" value="Pat_PNPLA6_PNPLA7_NTE1_like"/>
    <property type="match status" value="1"/>
</dbReference>
<evidence type="ECO:0000256" key="8">
    <source>
        <dbReference type="ARBA" id="ARBA00023136"/>
    </source>
</evidence>
<evidence type="ECO:0000256" key="5">
    <source>
        <dbReference type="ARBA" id="ARBA00022963"/>
    </source>
</evidence>
<dbReference type="PANTHER" id="PTHR14226:SF29">
    <property type="entry name" value="NEUROPATHY TARGET ESTERASE SWS"/>
    <property type="match status" value="1"/>
</dbReference>
<feature type="active site" description="Nucleophile" evidence="9">
    <location>
        <position position="339"/>
    </location>
</feature>
<sequence>MTSNGSHFTADTAPDALDVTLARILADSLDPRASWFALTEGDRLFSEGDPADTFYVLQSGRLGVFTPREGQPAEFIGVVHPGTPVGEMAMLADTTHTANVVALRDSEIIALPREAFFEIIRQYPDLMADVARVMIRRARQKGANDAPTVFGFVSARNQPIRSFVEAVHKAVEAQGYHALIIDRDAMTRAVDWFSRVEDSHDFVLYIAEAGDPLWANLCARQVDRLFIVGDPDNSPPPDPARRNGDSELVHQLTDLILLSEEPLSRRATCQPWLTAMKPGRWFHCVENHPADSERIARILTGASVGLVLSGGGARAYAHIGVLRTLEAAKIPVDFIGGSSMGALIGAGPALGWSQAQMEQRIKDVFVHSDPLSDIALPLIALTRAGKLSRLLNSTFGDVMIEDMALPFFAVSANLTTGQVEVHREGLLRHALRATVAIPGVIPPFVHNGQVLVDGAVLRNFPSDVMRRYNRGPMIGSDVSQTRGVNAEQLENPPSWWRWIMSGAWKQGPPIVSILMRAATLSTSAELAEARAETDVLIMPRPEGIDIREWKAFEAGVQAGQRAAEEALEKLEMPVADLRRPAPKPFTPPAEVSTGLAAPTPIRSALARLLPQRKPQQAVEE</sequence>
<dbReference type="InterPro" id="IPR056556">
    <property type="entry name" value="NTE1_P-loop_dom"/>
</dbReference>
<dbReference type="SUPFAM" id="SSF51206">
    <property type="entry name" value="cAMP-binding domain-like"/>
    <property type="match status" value="1"/>
</dbReference>
<dbReference type="Pfam" id="PF01734">
    <property type="entry name" value="Patatin"/>
    <property type="match status" value="1"/>
</dbReference>
<dbReference type="SUPFAM" id="SSF52151">
    <property type="entry name" value="FabD/lysophospholipase-like"/>
    <property type="match status" value="1"/>
</dbReference>
<feature type="domain" description="PNPLA" evidence="12">
    <location>
        <begin position="306"/>
        <end position="466"/>
    </location>
</feature>
<dbReference type="Proteomes" id="UP001500791">
    <property type="component" value="Unassembled WGS sequence"/>
</dbReference>
<gene>
    <name evidence="13" type="ORF">GCM10009093_18320</name>
</gene>
<dbReference type="InterPro" id="IPR018490">
    <property type="entry name" value="cNMP-bd_dom_sf"/>
</dbReference>
<keyword evidence="8" id="KW-0472">Membrane</keyword>
<organism evidence="13 14">
    <name type="scientific">Brevundimonas terrae</name>
    <dbReference type="NCBI Taxonomy" id="363631"/>
    <lineage>
        <taxon>Bacteria</taxon>
        <taxon>Pseudomonadati</taxon>
        <taxon>Pseudomonadota</taxon>
        <taxon>Alphaproteobacteria</taxon>
        <taxon>Caulobacterales</taxon>
        <taxon>Caulobacteraceae</taxon>
        <taxon>Brevundimonas</taxon>
    </lineage>
</organism>
<dbReference type="Pfam" id="PF24179">
    <property type="entry name" value="NTE_Ploop"/>
    <property type="match status" value="1"/>
</dbReference>
<keyword evidence="7 9" id="KW-0443">Lipid metabolism</keyword>
<feature type="active site" description="Proton acceptor" evidence="9">
    <location>
        <position position="453"/>
    </location>
</feature>
<keyword evidence="5 9" id="KW-0442">Lipid degradation</keyword>
<keyword evidence="14" id="KW-1185">Reference proteome</keyword>
<feature type="short sequence motif" description="GXSXG" evidence="9">
    <location>
        <begin position="337"/>
        <end position="341"/>
    </location>
</feature>
<feature type="short sequence motif" description="DGA/G" evidence="9">
    <location>
        <begin position="453"/>
        <end position="455"/>
    </location>
</feature>
<dbReference type="PANTHER" id="PTHR14226">
    <property type="entry name" value="NEUROPATHY TARGET ESTERASE/SWISS CHEESE D.MELANOGASTER"/>
    <property type="match status" value="1"/>
</dbReference>
<dbReference type="InterPro" id="IPR002641">
    <property type="entry name" value="PNPLA_dom"/>
</dbReference>
<evidence type="ECO:0000256" key="6">
    <source>
        <dbReference type="ARBA" id="ARBA00022989"/>
    </source>
</evidence>
<dbReference type="Gene3D" id="2.60.120.10">
    <property type="entry name" value="Jelly Rolls"/>
    <property type="match status" value="1"/>
</dbReference>
<evidence type="ECO:0000259" key="12">
    <source>
        <dbReference type="PROSITE" id="PS51635"/>
    </source>
</evidence>
<evidence type="ECO:0000256" key="7">
    <source>
        <dbReference type="ARBA" id="ARBA00023098"/>
    </source>
</evidence>
<name>A0ABN0YDK9_9CAUL</name>
<feature type="region of interest" description="Disordered" evidence="10">
    <location>
        <begin position="578"/>
        <end position="597"/>
    </location>
</feature>
<keyword evidence="6" id="KW-1133">Transmembrane helix</keyword>
<accession>A0ABN0YDK9</accession>
<dbReference type="Pfam" id="PF00027">
    <property type="entry name" value="cNMP_binding"/>
    <property type="match status" value="1"/>
</dbReference>
<dbReference type="InterPro" id="IPR050301">
    <property type="entry name" value="NTE"/>
</dbReference>
<dbReference type="EMBL" id="BAAAEJ010000007">
    <property type="protein sequence ID" value="GAA0392073.1"/>
    <property type="molecule type" value="Genomic_DNA"/>
</dbReference>
<comment type="similarity">
    <text evidence="2">Belongs to the NTE family.</text>
</comment>
<evidence type="ECO:0000256" key="10">
    <source>
        <dbReference type="SAM" id="MobiDB-lite"/>
    </source>
</evidence>
<evidence type="ECO:0000259" key="11">
    <source>
        <dbReference type="PROSITE" id="PS50042"/>
    </source>
</evidence>
<dbReference type="PROSITE" id="PS50042">
    <property type="entry name" value="CNMP_BINDING_3"/>
    <property type="match status" value="1"/>
</dbReference>
<dbReference type="SMART" id="SM00100">
    <property type="entry name" value="cNMP"/>
    <property type="match status" value="1"/>
</dbReference>
<keyword evidence="3" id="KW-0812">Transmembrane</keyword>
<dbReference type="Gene3D" id="3.40.1090.10">
    <property type="entry name" value="Cytosolic phospholipase A2 catalytic domain"/>
    <property type="match status" value="2"/>
</dbReference>
<keyword evidence="4 9" id="KW-0378">Hydrolase</keyword>
<comment type="caution">
    <text evidence="13">The sequence shown here is derived from an EMBL/GenBank/DDBJ whole genome shotgun (WGS) entry which is preliminary data.</text>
</comment>
<proteinExistence type="inferred from homology"/>
<evidence type="ECO:0000313" key="13">
    <source>
        <dbReference type="EMBL" id="GAA0392073.1"/>
    </source>
</evidence>
<evidence type="ECO:0000256" key="2">
    <source>
        <dbReference type="ARBA" id="ARBA00006636"/>
    </source>
</evidence>
<reference evidence="13 14" key="1">
    <citation type="journal article" date="2019" name="Int. J. Syst. Evol. Microbiol.">
        <title>The Global Catalogue of Microorganisms (GCM) 10K type strain sequencing project: providing services to taxonomists for standard genome sequencing and annotation.</title>
        <authorList>
            <consortium name="The Broad Institute Genomics Platform"/>
            <consortium name="The Broad Institute Genome Sequencing Center for Infectious Disease"/>
            <person name="Wu L."/>
            <person name="Ma J."/>
        </authorList>
    </citation>
    <scope>NUCLEOTIDE SEQUENCE [LARGE SCALE GENOMIC DNA]</scope>
    <source>
        <strain evidence="13 14">JCM 13476</strain>
    </source>
</reference>
<dbReference type="InterPro" id="IPR016035">
    <property type="entry name" value="Acyl_Trfase/lysoPLipase"/>
</dbReference>
<dbReference type="CDD" id="cd00038">
    <property type="entry name" value="CAP_ED"/>
    <property type="match status" value="1"/>
</dbReference>
<evidence type="ECO:0000256" key="9">
    <source>
        <dbReference type="PROSITE-ProRule" id="PRU01161"/>
    </source>
</evidence>
<comment type="subcellular location">
    <subcellularLocation>
        <location evidence="1">Membrane</location>
    </subcellularLocation>
</comment>
<evidence type="ECO:0000256" key="4">
    <source>
        <dbReference type="ARBA" id="ARBA00022801"/>
    </source>
</evidence>